<dbReference type="PANTHER" id="PTHR36973">
    <property type="entry name" value="SLL1456 PROTEIN-RELATED"/>
    <property type="match status" value="1"/>
</dbReference>
<dbReference type="EMBL" id="SFBI01000146">
    <property type="protein sequence ID" value="TRU33502.1"/>
    <property type="molecule type" value="Genomic_DNA"/>
</dbReference>
<organism evidence="2 3">
    <name type="scientific">Microcystis aeruginosa Ma_MB_S_20031200_S102</name>
    <dbReference type="NCBI Taxonomy" id="2486254"/>
    <lineage>
        <taxon>Bacteria</taxon>
        <taxon>Bacillati</taxon>
        <taxon>Cyanobacteriota</taxon>
        <taxon>Cyanophyceae</taxon>
        <taxon>Oscillatoriophycideae</taxon>
        <taxon>Chroococcales</taxon>
        <taxon>Microcystaceae</taxon>
        <taxon>Microcystis</taxon>
    </lineage>
</organism>
<keyword evidence="2" id="KW-0489">Methyltransferase</keyword>
<evidence type="ECO:0000313" key="2">
    <source>
        <dbReference type="EMBL" id="TRU33502.1"/>
    </source>
</evidence>
<keyword evidence="2" id="KW-0808">Transferase</keyword>
<feature type="domain" description="Methyltransferase FkbM" evidence="1">
    <location>
        <begin position="55"/>
        <end position="214"/>
    </location>
</feature>
<comment type="caution">
    <text evidence="2">The sequence shown here is derived from an EMBL/GenBank/DDBJ whole genome shotgun (WGS) entry which is preliminary data.</text>
</comment>
<dbReference type="SUPFAM" id="SSF53335">
    <property type="entry name" value="S-adenosyl-L-methionine-dependent methyltransferases"/>
    <property type="match status" value="1"/>
</dbReference>
<evidence type="ECO:0000259" key="1">
    <source>
        <dbReference type="Pfam" id="PF05050"/>
    </source>
</evidence>
<dbReference type="GO" id="GO:0008171">
    <property type="term" value="F:O-methyltransferase activity"/>
    <property type="evidence" value="ECO:0007669"/>
    <property type="project" value="TreeGrafter"/>
</dbReference>
<gene>
    <name evidence="2" type="ORF">EWV92_16975</name>
</gene>
<sequence>MRISSIFRNLAEASSDLPTVLKKLSKPSMVSFVICKNLKSFAESEQGKQITKIIDVGANEGQFAFMARYSWPNAQIDCFEPEPSAFYGLKKNHGSDQRISFHNCALGSQQTELSLNLGETSAQNSILQEKGKNGQGTIVVPVETLDRIYSSLQSGVTLLKIDVQGYELEVLKGAKNLLSQIKFVLLEVSLADLFEGGVEIDVIWQFIRNNGYKYHSIIDQYRDPKTQRILQMDVIFERKG</sequence>
<protein>
    <submittedName>
        <fullName evidence="2">FkbM family methyltransferase</fullName>
    </submittedName>
</protein>
<name>A0A552EGB2_MICAE</name>
<dbReference type="NCBIfam" id="TIGR01444">
    <property type="entry name" value="fkbM_fam"/>
    <property type="match status" value="1"/>
</dbReference>
<dbReference type="AlphaFoldDB" id="A0A552EGB2"/>
<accession>A0A552EGB2</accession>
<dbReference type="PANTHER" id="PTHR36973:SF4">
    <property type="entry name" value="NODULATION PROTEIN"/>
    <property type="match status" value="1"/>
</dbReference>
<dbReference type="GO" id="GO:0032259">
    <property type="term" value="P:methylation"/>
    <property type="evidence" value="ECO:0007669"/>
    <property type="project" value="UniProtKB-KW"/>
</dbReference>
<dbReference type="InterPro" id="IPR006342">
    <property type="entry name" value="FkbM_mtfrase"/>
</dbReference>
<dbReference type="Pfam" id="PF05050">
    <property type="entry name" value="Methyltransf_21"/>
    <property type="match status" value="1"/>
</dbReference>
<proteinExistence type="predicted"/>
<dbReference type="InterPro" id="IPR029063">
    <property type="entry name" value="SAM-dependent_MTases_sf"/>
</dbReference>
<dbReference type="Gene3D" id="3.40.50.150">
    <property type="entry name" value="Vaccinia Virus protein VP39"/>
    <property type="match status" value="1"/>
</dbReference>
<dbReference type="Proteomes" id="UP000317708">
    <property type="component" value="Unassembled WGS sequence"/>
</dbReference>
<dbReference type="InterPro" id="IPR053188">
    <property type="entry name" value="FkbM_Methyltransferase"/>
</dbReference>
<evidence type="ECO:0000313" key="3">
    <source>
        <dbReference type="Proteomes" id="UP000317708"/>
    </source>
</evidence>
<reference evidence="2 3" key="1">
    <citation type="submission" date="2019-01" db="EMBL/GenBank/DDBJ databases">
        <title>Coherence of Microcystis species and biogeography revealed through population genomics.</title>
        <authorList>
            <person name="Perez-Carrascal O.M."/>
            <person name="Terrat Y."/>
            <person name="Giani A."/>
            <person name="Fortin N."/>
            <person name="Tromas N."/>
            <person name="Shapiro B.J."/>
        </authorList>
    </citation>
    <scope>NUCLEOTIDE SEQUENCE [LARGE SCALE GENOMIC DNA]</scope>
    <source>
        <strain evidence="2">Ma_MB_S_20031200_S102</strain>
    </source>
</reference>